<gene>
    <name evidence="5" type="ORF">AB1Y20_008751</name>
</gene>
<dbReference type="Proteomes" id="UP001515480">
    <property type="component" value="Unassembled WGS sequence"/>
</dbReference>
<proteinExistence type="predicted"/>
<dbReference type="InterPro" id="IPR025856">
    <property type="entry name" value="HeH/LEM_domain"/>
</dbReference>
<feature type="compositionally biased region" description="Basic and acidic residues" evidence="2">
    <location>
        <begin position="118"/>
        <end position="130"/>
    </location>
</feature>
<protein>
    <recommendedName>
        <fullName evidence="7">DDE-1 domain-containing protein</fullName>
    </recommendedName>
</protein>
<evidence type="ECO:0000256" key="2">
    <source>
        <dbReference type="SAM" id="MobiDB-lite"/>
    </source>
</evidence>
<evidence type="ECO:0008006" key="7">
    <source>
        <dbReference type="Google" id="ProtNLM"/>
    </source>
</evidence>
<evidence type="ECO:0000313" key="5">
    <source>
        <dbReference type="EMBL" id="KAL1504985.1"/>
    </source>
</evidence>
<dbReference type="Pfam" id="PF12949">
    <property type="entry name" value="HeH"/>
    <property type="match status" value="1"/>
</dbReference>
<dbReference type="EMBL" id="JBGBPQ010000019">
    <property type="protein sequence ID" value="KAL1504985.1"/>
    <property type="molecule type" value="Genomic_DNA"/>
</dbReference>
<organism evidence="5 6">
    <name type="scientific">Prymnesium parvum</name>
    <name type="common">Toxic golden alga</name>
    <dbReference type="NCBI Taxonomy" id="97485"/>
    <lineage>
        <taxon>Eukaryota</taxon>
        <taxon>Haptista</taxon>
        <taxon>Haptophyta</taxon>
        <taxon>Prymnesiophyceae</taxon>
        <taxon>Prymnesiales</taxon>
        <taxon>Prymnesiaceae</taxon>
        <taxon>Prymnesium</taxon>
    </lineage>
</organism>
<dbReference type="InterPro" id="IPR036361">
    <property type="entry name" value="SAP_dom_sf"/>
</dbReference>
<dbReference type="AlphaFoldDB" id="A0AB34IVG0"/>
<reference evidence="5 6" key="1">
    <citation type="journal article" date="2024" name="Science">
        <title>Giant polyketide synthase enzymes in the biosynthesis of giant marine polyether toxins.</title>
        <authorList>
            <person name="Fallon T.R."/>
            <person name="Shende V.V."/>
            <person name="Wierzbicki I.H."/>
            <person name="Pendleton A.L."/>
            <person name="Watervoot N.F."/>
            <person name="Auber R.P."/>
            <person name="Gonzalez D.J."/>
            <person name="Wisecaver J.H."/>
            <person name="Moore B.S."/>
        </authorList>
    </citation>
    <scope>NUCLEOTIDE SEQUENCE [LARGE SCALE GENOMIC DNA]</scope>
    <source>
        <strain evidence="5 6">12B1</strain>
    </source>
</reference>
<feature type="region of interest" description="Disordered" evidence="2">
    <location>
        <begin position="734"/>
        <end position="784"/>
    </location>
</feature>
<dbReference type="CDD" id="cd12935">
    <property type="entry name" value="LEM_like"/>
    <property type="match status" value="1"/>
</dbReference>
<dbReference type="Pfam" id="PF03184">
    <property type="entry name" value="DDE_1"/>
    <property type="match status" value="1"/>
</dbReference>
<feature type="compositionally biased region" description="Acidic residues" evidence="2">
    <location>
        <begin position="763"/>
        <end position="784"/>
    </location>
</feature>
<dbReference type="InterPro" id="IPR004875">
    <property type="entry name" value="DDE_SF_endonuclease_dom"/>
</dbReference>
<dbReference type="Gene3D" id="1.10.720.30">
    <property type="entry name" value="SAP domain"/>
    <property type="match status" value="1"/>
</dbReference>
<feature type="compositionally biased region" description="Low complexity" evidence="2">
    <location>
        <begin position="740"/>
        <end position="757"/>
    </location>
</feature>
<accession>A0AB34IVG0</accession>
<feature type="domain" description="DDE-1" evidence="3">
    <location>
        <begin position="425"/>
        <end position="564"/>
    </location>
</feature>
<sequence length="784" mass="86383">MALTAEEHEASMECDEFVAANDAAGGKRPAESTHPSEGVTPHGPRTASATARKPAGKVKKMGWLTVSCPANTQGQLTFADVEDAISILLMDLTDESREGGAIEGVPTNPRKLSSQGMERSERSETSEKSTRNSTQSPVDGLDADTDAITMDWDARYEKAWVYAGELCKEMGRAKAAKEASERFNVSISASSARRSFLAKGVFPGKRGASLNIPRDIEYKLEDLCLCLREMQLPVFRYMVLNYINTLVAGTSIAENFKDREVKRHWYYRWLGRCKRLKTANLTPLEMTRAQWATPENLKKHYDMLADMLVELKLAVPNPSFDPYKPRDERLHIIKPERIFSMDETRLTNDTTEKNKSKGNRSVVSKCASNSHEVLANKGGGDGTGIGGSAANGMDLPGFFIFAKDIIHREDVTEAPQCRRVDPKEPSKLLPSRYFCNEKGGVTGDLGVRYVRGCIEPCLPDLSVDNPALLIMDGHGSHFTLELLKYCRSIGLHVVLRPPHTTHIVQGEDVVHFHNFKPEYHQAKMMRLSQNVLSGNARLTVSELLSIAKKPWERAFNLENCLKAWASIGVVPFNQSDRLELDPEMLTVRGMVGILFPDAARAPAPAKRKRDALNSSELWDLPGGATGDDVYRIVEAKTNAKKEQAERAKKKKEDSRQRKSDAWAELLSVGAAIVAKLVAAQHIPRLKVAQLKAILSFRAVEYSKSAKKAELVQLVCDTLKLPMLNPLPDFPSNLPDVTSTAPAGSAPAAAAAPDSGAPVGEASVAEEEGEEEEGEEEEEEEEDFE</sequence>
<evidence type="ECO:0000313" key="6">
    <source>
        <dbReference type="Proteomes" id="UP001515480"/>
    </source>
</evidence>
<feature type="compositionally biased region" description="Basic and acidic residues" evidence="2">
    <location>
        <begin position="1"/>
        <end position="11"/>
    </location>
</feature>
<feature type="region of interest" description="Disordered" evidence="2">
    <location>
        <begin position="1"/>
        <end position="56"/>
    </location>
</feature>
<name>A0AB34IVG0_PRYPA</name>
<evidence type="ECO:0000259" key="4">
    <source>
        <dbReference type="Pfam" id="PF12949"/>
    </source>
</evidence>
<keyword evidence="6" id="KW-1185">Reference proteome</keyword>
<evidence type="ECO:0000259" key="3">
    <source>
        <dbReference type="Pfam" id="PF03184"/>
    </source>
</evidence>
<feature type="domain" description="HeH/LEM" evidence="4">
    <location>
        <begin position="685"/>
        <end position="714"/>
    </location>
</feature>
<keyword evidence="1" id="KW-0175">Coiled coil</keyword>
<dbReference type="GO" id="GO:0003676">
    <property type="term" value="F:nucleic acid binding"/>
    <property type="evidence" value="ECO:0007669"/>
    <property type="project" value="InterPro"/>
</dbReference>
<feature type="region of interest" description="Disordered" evidence="2">
    <location>
        <begin position="98"/>
        <end position="144"/>
    </location>
</feature>
<feature type="coiled-coil region" evidence="1">
    <location>
        <begin position="630"/>
        <end position="661"/>
    </location>
</feature>
<comment type="caution">
    <text evidence="5">The sequence shown here is derived from an EMBL/GenBank/DDBJ whole genome shotgun (WGS) entry which is preliminary data.</text>
</comment>
<evidence type="ECO:0000256" key="1">
    <source>
        <dbReference type="SAM" id="Coils"/>
    </source>
</evidence>